<sequence length="274" mass="29432">MKTMFLFVVPLGYTSNLSFQRYGYDFDQQVNALQLGGGLVALDGDNGTLRAGWAADHGTTRVTPKAADGNSSAKYRANGVSAWITWQQGNGLWVDGVIGSTRFHGDVGTDLRGADVGRIRANAWTMSVEVGMPFALGNEWTVEPRFQLKHQSLNFRDFVDGDGLAVKLGTAKQTSARLGGRIARTANPVFMPYASLDLTHTGNGDPKANVSSEDWGIAERFGSGRVGNAYRVAAGATSQLGEHVQVYGEGTYQHFVGGYGMRGWAGNVGIRVTF</sequence>
<protein>
    <submittedName>
        <fullName evidence="2">Outer membrane autotransporter protein</fullName>
    </submittedName>
</protein>
<dbReference type="InterPro" id="IPR005546">
    <property type="entry name" value="Autotransporte_beta"/>
</dbReference>
<reference evidence="2 3" key="1">
    <citation type="submission" date="2023-07" db="EMBL/GenBank/DDBJ databases">
        <title>Sorghum-associated microbial communities from plants grown in Nebraska, USA.</title>
        <authorList>
            <person name="Schachtman D."/>
        </authorList>
    </citation>
    <scope>NUCLEOTIDE SEQUENCE [LARGE SCALE GENOMIC DNA]</scope>
    <source>
        <strain evidence="2 3">CC60</strain>
    </source>
</reference>
<evidence type="ECO:0000313" key="2">
    <source>
        <dbReference type="EMBL" id="MDQ0008006.1"/>
    </source>
</evidence>
<keyword evidence="3" id="KW-1185">Reference proteome</keyword>
<feature type="domain" description="Autotransporter" evidence="1">
    <location>
        <begin position="1"/>
        <end position="274"/>
    </location>
</feature>
<dbReference type="PROSITE" id="PS51208">
    <property type="entry name" value="AUTOTRANSPORTER"/>
    <property type="match status" value="1"/>
</dbReference>
<name>A0ABT9SSP3_9GAMM</name>
<dbReference type="SMART" id="SM00869">
    <property type="entry name" value="Autotransporter"/>
    <property type="match status" value="1"/>
</dbReference>
<gene>
    <name evidence="2" type="ORF">J2T07_000165</name>
</gene>
<dbReference type="InterPro" id="IPR051551">
    <property type="entry name" value="Autotransporter_adhesion"/>
</dbReference>
<dbReference type="NCBIfam" id="TIGR01414">
    <property type="entry name" value="autotrans_barl"/>
    <property type="match status" value="1"/>
</dbReference>
<dbReference type="PANTHER" id="PTHR35037">
    <property type="entry name" value="C-TERMINAL REGION OF AIDA-LIKE PROTEIN"/>
    <property type="match status" value="1"/>
</dbReference>
<evidence type="ECO:0000313" key="3">
    <source>
        <dbReference type="Proteomes" id="UP001237737"/>
    </source>
</evidence>
<dbReference type="InterPro" id="IPR036709">
    <property type="entry name" value="Autotransporte_beta_dom_sf"/>
</dbReference>
<organism evidence="2 3">
    <name type="scientific">Luteibacter jiangsuensis</name>
    <dbReference type="NCBI Taxonomy" id="637577"/>
    <lineage>
        <taxon>Bacteria</taxon>
        <taxon>Pseudomonadati</taxon>
        <taxon>Pseudomonadota</taxon>
        <taxon>Gammaproteobacteria</taxon>
        <taxon>Lysobacterales</taxon>
        <taxon>Rhodanobacteraceae</taxon>
        <taxon>Luteibacter</taxon>
    </lineage>
</organism>
<dbReference type="Proteomes" id="UP001237737">
    <property type="component" value="Unassembled WGS sequence"/>
</dbReference>
<proteinExistence type="predicted"/>
<dbReference type="InterPro" id="IPR006315">
    <property type="entry name" value="OM_autotransptr_brl_dom"/>
</dbReference>
<accession>A0ABT9SSP3</accession>
<comment type="caution">
    <text evidence="2">The sequence shown here is derived from an EMBL/GenBank/DDBJ whole genome shotgun (WGS) entry which is preliminary data.</text>
</comment>
<dbReference type="PANTHER" id="PTHR35037:SF2">
    <property type="match status" value="1"/>
</dbReference>
<dbReference type="SUPFAM" id="SSF103515">
    <property type="entry name" value="Autotransporter"/>
    <property type="match status" value="1"/>
</dbReference>
<dbReference type="EMBL" id="JAUSSK010000001">
    <property type="protein sequence ID" value="MDQ0008006.1"/>
    <property type="molecule type" value="Genomic_DNA"/>
</dbReference>
<evidence type="ECO:0000259" key="1">
    <source>
        <dbReference type="PROSITE" id="PS51208"/>
    </source>
</evidence>
<dbReference type="Pfam" id="PF03797">
    <property type="entry name" value="Autotransporter"/>
    <property type="match status" value="1"/>
</dbReference>
<dbReference type="Gene3D" id="2.40.128.130">
    <property type="entry name" value="Autotransporter beta-domain"/>
    <property type="match status" value="1"/>
</dbReference>